<keyword evidence="2 5" id="KW-0812">Transmembrane</keyword>
<dbReference type="SUPFAM" id="SSF53822">
    <property type="entry name" value="Periplasmic binding protein-like I"/>
    <property type="match status" value="1"/>
</dbReference>
<dbReference type="Proteomes" id="UP000186922">
    <property type="component" value="Unassembled WGS sequence"/>
</dbReference>
<evidence type="ECO:0000256" key="5">
    <source>
        <dbReference type="SAM" id="Phobius"/>
    </source>
</evidence>
<dbReference type="Pfam" id="PF01094">
    <property type="entry name" value="ANF_receptor"/>
    <property type="match status" value="1"/>
</dbReference>
<dbReference type="InterPro" id="IPR028082">
    <property type="entry name" value="Peripla_BP_I"/>
</dbReference>
<reference evidence="7 8" key="1">
    <citation type="journal article" date="2016" name="Nat. Commun.">
        <title>Extremotolerant tardigrade genome and improved radiotolerance of human cultured cells by tardigrade-unique protein.</title>
        <authorList>
            <person name="Hashimoto T."/>
            <person name="Horikawa D.D."/>
            <person name="Saito Y."/>
            <person name="Kuwahara H."/>
            <person name="Kozuka-Hata H."/>
            <person name="Shin-I T."/>
            <person name="Minakuchi Y."/>
            <person name="Ohishi K."/>
            <person name="Motoyama A."/>
            <person name="Aizu T."/>
            <person name="Enomoto A."/>
            <person name="Kondo K."/>
            <person name="Tanaka S."/>
            <person name="Hara Y."/>
            <person name="Koshikawa S."/>
            <person name="Sagara H."/>
            <person name="Miura T."/>
            <person name="Yokobori S."/>
            <person name="Miyagawa K."/>
            <person name="Suzuki Y."/>
            <person name="Kubo T."/>
            <person name="Oyama M."/>
            <person name="Kohara Y."/>
            <person name="Fujiyama A."/>
            <person name="Arakawa K."/>
            <person name="Katayama T."/>
            <person name="Toyoda A."/>
            <person name="Kunieda T."/>
        </authorList>
    </citation>
    <scope>NUCLEOTIDE SEQUENCE [LARGE SCALE GENOMIC DNA]</scope>
    <source>
        <strain evidence="7 8">YOKOZUNA-1</strain>
    </source>
</reference>
<proteinExistence type="predicted"/>
<evidence type="ECO:0000256" key="2">
    <source>
        <dbReference type="ARBA" id="ARBA00022692"/>
    </source>
</evidence>
<dbReference type="OrthoDB" id="6142301at2759"/>
<dbReference type="AlphaFoldDB" id="A0A1D1VUS7"/>
<dbReference type="InterPro" id="IPR001828">
    <property type="entry name" value="ANF_lig-bd_rcpt"/>
</dbReference>
<gene>
    <name evidence="7" type="primary">RvY_15398</name>
    <name evidence="7" type="synonym">RvY_15398.2</name>
    <name evidence="7" type="ORF">RvY_15398-2</name>
</gene>
<accession>A0A1D1VUS7</accession>
<evidence type="ECO:0000256" key="1">
    <source>
        <dbReference type="ARBA" id="ARBA00004370"/>
    </source>
</evidence>
<evidence type="ECO:0000313" key="8">
    <source>
        <dbReference type="Proteomes" id="UP000186922"/>
    </source>
</evidence>
<feature type="domain" description="Receptor ligand binding region" evidence="6">
    <location>
        <begin position="6"/>
        <end position="163"/>
    </location>
</feature>
<dbReference type="GO" id="GO:0016020">
    <property type="term" value="C:membrane"/>
    <property type="evidence" value="ECO:0007669"/>
    <property type="project" value="UniProtKB-SubCell"/>
</dbReference>
<evidence type="ECO:0000256" key="4">
    <source>
        <dbReference type="ARBA" id="ARBA00023136"/>
    </source>
</evidence>
<protein>
    <recommendedName>
        <fullName evidence="6">Receptor ligand binding region domain-containing protein</fullName>
    </recommendedName>
</protein>
<organism evidence="7 8">
    <name type="scientific">Ramazzottius varieornatus</name>
    <name type="common">Water bear</name>
    <name type="synonym">Tardigrade</name>
    <dbReference type="NCBI Taxonomy" id="947166"/>
    <lineage>
        <taxon>Eukaryota</taxon>
        <taxon>Metazoa</taxon>
        <taxon>Ecdysozoa</taxon>
        <taxon>Tardigrada</taxon>
        <taxon>Eutardigrada</taxon>
        <taxon>Parachela</taxon>
        <taxon>Hypsibioidea</taxon>
        <taxon>Ramazzottiidae</taxon>
        <taxon>Ramazzottius</taxon>
    </lineage>
</organism>
<dbReference type="Gene3D" id="3.40.50.2300">
    <property type="match status" value="1"/>
</dbReference>
<sequence length="337" mass="39112">MLALYPTYVRQFMIVAHSMNMTAGNFVFFHCQAIESVRRFGFLAWDNNDEHDHVAREAYRTIFQLSGGCHMRQADYRSKQQIVNRIKSRTIQKYNITFLPREQVSDFVLSAYNALLFYAQVLNETSRLPQPDYSGEVIAKKSWNRTFTLPSGPVYLDSSGERLWDICVRGLQKSSWDFEPVMRFSTQRRRLIDHRENTIEWPEDYSWPPPSSPKTLLSNKEALVWSNQLPVTTAVVLLCVALLVLGMVVSTVWFREKHGLPRGDRWWKIHRHEIATKDGSDGLCAFIHSEAEETVESGWGQQCFYKDKLVSLRRISTTEDFPPSRSALRLLWQVPAV</sequence>
<keyword evidence="3 5" id="KW-1133">Transmembrane helix</keyword>
<evidence type="ECO:0000313" key="7">
    <source>
        <dbReference type="EMBL" id="GAV05232.1"/>
    </source>
</evidence>
<dbReference type="EMBL" id="BDGG01000012">
    <property type="protein sequence ID" value="GAV05232.1"/>
    <property type="molecule type" value="Genomic_DNA"/>
</dbReference>
<feature type="transmembrane region" description="Helical" evidence="5">
    <location>
        <begin position="234"/>
        <end position="254"/>
    </location>
</feature>
<comment type="caution">
    <text evidence="7">The sequence shown here is derived from an EMBL/GenBank/DDBJ whole genome shotgun (WGS) entry which is preliminary data.</text>
</comment>
<name>A0A1D1VUS7_RAMVA</name>
<evidence type="ECO:0000256" key="3">
    <source>
        <dbReference type="ARBA" id="ARBA00022989"/>
    </source>
</evidence>
<keyword evidence="4 5" id="KW-0472">Membrane</keyword>
<keyword evidence="8" id="KW-1185">Reference proteome</keyword>
<evidence type="ECO:0000259" key="6">
    <source>
        <dbReference type="Pfam" id="PF01094"/>
    </source>
</evidence>
<dbReference type="STRING" id="947166.A0A1D1VUS7"/>
<comment type="subcellular location">
    <subcellularLocation>
        <location evidence="1">Membrane</location>
    </subcellularLocation>
</comment>